<evidence type="ECO:0000256" key="5">
    <source>
        <dbReference type="ARBA" id="ARBA00022989"/>
    </source>
</evidence>
<evidence type="ECO:0000256" key="4">
    <source>
        <dbReference type="ARBA" id="ARBA00022824"/>
    </source>
</evidence>
<evidence type="ECO:0000256" key="3">
    <source>
        <dbReference type="ARBA" id="ARBA00022692"/>
    </source>
</evidence>
<dbReference type="AlphaFoldDB" id="A0A2G2VCX3"/>
<evidence type="ECO:0000256" key="6">
    <source>
        <dbReference type="ARBA" id="ARBA00023136"/>
    </source>
</evidence>
<keyword evidence="3 7" id="KW-0812">Transmembrane</keyword>
<reference evidence="9" key="2">
    <citation type="journal article" date="2017" name="J. Anim. Genet.">
        <title>Multiple reference genome sequences of hot pepper reveal the massive evolution of plant disease resistance genes by retroduplication.</title>
        <authorList>
            <person name="Kim S."/>
            <person name="Park J."/>
            <person name="Yeom S.-I."/>
            <person name="Kim Y.-M."/>
            <person name="Seo E."/>
            <person name="Kim K.-T."/>
            <person name="Kim M.-S."/>
            <person name="Lee J.M."/>
            <person name="Cheong K."/>
            <person name="Shin H.-S."/>
            <person name="Kim S.-B."/>
            <person name="Han K."/>
            <person name="Lee J."/>
            <person name="Park M."/>
            <person name="Lee H.-A."/>
            <person name="Lee H.-Y."/>
            <person name="Lee Y."/>
            <person name="Oh S."/>
            <person name="Lee J.H."/>
            <person name="Choi E."/>
            <person name="Choi E."/>
            <person name="Lee S.E."/>
            <person name="Jeon J."/>
            <person name="Kim H."/>
            <person name="Choi G."/>
            <person name="Song H."/>
            <person name="Lee J."/>
            <person name="Lee S.-C."/>
            <person name="Kwon J.-K."/>
            <person name="Lee H.-Y."/>
            <person name="Koo N."/>
            <person name="Hong Y."/>
            <person name="Kim R.W."/>
            <person name="Kang W.-H."/>
            <person name="Huh J.H."/>
            <person name="Kang B.-C."/>
            <person name="Yang T.-J."/>
            <person name="Lee Y.-H."/>
            <person name="Bennetzen J.L."/>
            <person name="Choi D."/>
        </authorList>
    </citation>
    <scope>NUCLEOTIDE SEQUENCE [LARGE SCALE GENOMIC DNA]</scope>
    <source>
        <strain evidence="9">cv. PBC81</strain>
    </source>
</reference>
<keyword evidence="9" id="KW-1185">Reference proteome</keyword>
<protein>
    <submittedName>
        <fullName evidence="8">Uncharacterized protein</fullName>
    </submittedName>
</protein>
<proteinExistence type="inferred from homology"/>
<gene>
    <name evidence="8" type="ORF">CQW23_27179</name>
</gene>
<comment type="subcellular location">
    <subcellularLocation>
        <location evidence="1">Endoplasmic reticulum membrane</location>
        <topology evidence="1">Single-pass membrane protein</topology>
    </subcellularLocation>
</comment>
<dbReference type="EMBL" id="MLFT02000012">
    <property type="protein sequence ID" value="PHT30842.1"/>
    <property type="molecule type" value="Genomic_DNA"/>
</dbReference>
<dbReference type="PANTHER" id="PTHR15601">
    <property type="entry name" value="STRESS ASSOCIATED ENDOPLASMIC RETICULUM PROTEIN SERP1/RAMP4"/>
    <property type="match status" value="1"/>
</dbReference>
<evidence type="ECO:0000256" key="1">
    <source>
        <dbReference type="ARBA" id="ARBA00004389"/>
    </source>
</evidence>
<keyword evidence="6 7" id="KW-0472">Membrane</keyword>
<feature type="transmembrane region" description="Helical" evidence="7">
    <location>
        <begin position="137"/>
        <end position="159"/>
    </location>
</feature>
<name>A0A2G2VCX3_CAPBA</name>
<dbReference type="STRING" id="33114.A0A2G2VCX3"/>
<evidence type="ECO:0000256" key="7">
    <source>
        <dbReference type="SAM" id="Phobius"/>
    </source>
</evidence>
<reference evidence="8 9" key="1">
    <citation type="journal article" date="2017" name="Genome Biol.">
        <title>New reference genome sequences of hot pepper reveal the massive evolution of plant disease-resistance genes by retroduplication.</title>
        <authorList>
            <person name="Kim S."/>
            <person name="Park J."/>
            <person name="Yeom S.I."/>
            <person name="Kim Y.M."/>
            <person name="Seo E."/>
            <person name="Kim K.T."/>
            <person name="Kim M.S."/>
            <person name="Lee J.M."/>
            <person name="Cheong K."/>
            <person name="Shin H.S."/>
            <person name="Kim S.B."/>
            <person name="Han K."/>
            <person name="Lee J."/>
            <person name="Park M."/>
            <person name="Lee H.A."/>
            <person name="Lee H.Y."/>
            <person name="Lee Y."/>
            <person name="Oh S."/>
            <person name="Lee J.H."/>
            <person name="Choi E."/>
            <person name="Choi E."/>
            <person name="Lee S.E."/>
            <person name="Jeon J."/>
            <person name="Kim H."/>
            <person name="Choi G."/>
            <person name="Song H."/>
            <person name="Lee J."/>
            <person name="Lee S.C."/>
            <person name="Kwon J.K."/>
            <person name="Lee H.Y."/>
            <person name="Koo N."/>
            <person name="Hong Y."/>
            <person name="Kim R.W."/>
            <person name="Kang W.H."/>
            <person name="Huh J.H."/>
            <person name="Kang B.C."/>
            <person name="Yang T.J."/>
            <person name="Lee Y.H."/>
            <person name="Bennetzen J.L."/>
            <person name="Choi D."/>
        </authorList>
    </citation>
    <scope>NUCLEOTIDE SEQUENCE [LARGE SCALE GENOMIC DNA]</scope>
    <source>
        <strain evidence="9">cv. PBC81</strain>
    </source>
</reference>
<sequence>MIDKSSCVQASWLRHLISRVVSKLASSDTTIDYRKTTVICSMIDKSSCIKQAGSDTTIDYGKMMVICSLSRVVSKQADSDTTVDYEKTMMICFSFSFKICQTTSKRVAERKVAKFDKNITRRGLNITGKNKMEPAHIVLALFAVLVIGSFIFQVVKMAINGGNNED</sequence>
<dbReference type="GO" id="GO:0005789">
    <property type="term" value="C:endoplasmic reticulum membrane"/>
    <property type="evidence" value="ECO:0007669"/>
    <property type="project" value="UniProtKB-SubCell"/>
</dbReference>
<dbReference type="Proteomes" id="UP000224567">
    <property type="component" value="Unassembled WGS sequence"/>
</dbReference>
<accession>A0A2G2VCX3</accession>
<dbReference type="OrthoDB" id="16679at2759"/>
<keyword evidence="4" id="KW-0256">Endoplasmic reticulum</keyword>
<evidence type="ECO:0000313" key="9">
    <source>
        <dbReference type="Proteomes" id="UP000224567"/>
    </source>
</evidence>
<keyword evidence="5 7" id="KW-1133">Transmembrane helix</keyword>
<comment type="caution">
    <text evidence="8">The sequence shown here is derived from an EMBL/GenBank/DDBJ whole genome shotgun (WGS) entry which is preliminary data.</text>
</comment>
<dbReference type="InterPro" id="IPR010580">
    <property type="entry name" value="ER_stress-assoc"/>
</dbReference>
<organism evidence="8 9">
    <name type="scientific">Capsicum baccatum</name>
    <name type="common">Peruvian pepper</name>
    <dbReference type="NCBI Taxonomy" id="33114"/>
    <lineage>
        <taxon>Eukaryota</taxon>
        <taxon>Viridiplantae</taxon>
        <taxon>Streptophyta</taxon>
        <taxon>Embryophyta</taxon>
        <taxon>Tracheophyta</taxon>
        <taxon>Spermatophyta</taxon>
        <taxon>Magnoliopsida</taxon>
        <taxon>eudicotyledons</taxon>
        <taxon>Gunneridae</taxon>
        <taxon>Pentapetalae</taxon>
        <taxon>asterids</taxon>
        <taxon>lamiids</taxon>
        <taxon>Solanales</taxon>
        <taxon>Solanaceae</taxon>
        <taxon>Solanoideae</taxon>
        <taxon>Capsiceae</taxon>
        <taxon>Capsicum</taxon>
    </lineage>
</organism>
<evidence type="ECO:0000256" key="2">
    <source>
        <dbReference type="ARBA" id="ARBA00005500"/>
    </source>
</evidence>
<evidence type="ECO:0000313" key="8">
    <source>
        <dbReference type="EMBL" id="PHT30842.1"/>
    </source>
</evidence>
<comment type="similarity">
    <text evidence="2">Belongs to the RAMP4 family.</text>
</comment>
<dbReference type="Pfam" id="PF06624">
    <property type="entry name" value="RAMP4"/>
    <property type="match status" value="1"/>
</dbReference>
<dbReference type="PANTHER" id="PTHR15601:SF0">
    <property type="entry name" value="GEO09675P1"/>
    <property type="match status" value="1"/>
</dbReference>
<dbReference type="GO" id="GO:0030968">
    <property type="term" value="P:endoplasmic reticulum unfolded protein response"/>
    <property type="evidence" value="ECO:0007669"/>
    <property type="project" value="TreeGrafter"/>
</dbReference>